<dbReference type="NCBIfam" id="NF041518">
    <property type="entry name" value="choice_anch_Q"/>
    <property type="match status" value="1"/>
</dbReference>
<evidence type="ECO:0008006" key="7">
    <source>
        <dbReference type="Google" id="ProtNLM"/>
    </source>
</evidence>
<keyword evidence="2" id="KW-0677">Repeat</keyword>
<evidence type="ECO:0000313" key="5">
    <source>
        <dbReference type="EMBL" id="MDC0672431.1"/>
    </source>
</evidence>
<evidence type="ECO:0000256" key="3">
    <source>
        <dbReference type="ARBA" id="ARBA00023157"/>
    </source>
</evidence>
<evidence type="ECO:0000313" key="6">
    <source>
        <dbReference type="Proteomes" id="UP001217838"/>
    </source>
</evidence>
<dbReference type="NCBIfam" id="TIGR02232">
    <property type="entry name" value="myxo_disulf_rpt"/>
    <property type="match status" value="1"/>
</dbReference>
<accession>A0ABT5BE75</accession>
<dbReference type="EMBL" id="JAQNDN010000019">
    <property type="protein sequence ID" value="MDC0672431.1"/>
    <property type="molecule type" value="Genomic_DNA"/>
</dbReference>
<protein>
    <recommendedName>
        <fullName evidence="7">Myxococcus cysteine-rich repeat-containing protein</fullName>
    </recommendedName>
</protein>
<dbReference type="InterPro" id="IPR011050">
    <property type="entry name" value="Pectin_lyase_fold/virulence"/>
</dbReference>
<dbReference type="Proteomes" id="UP001217838">
    <property type="component" value="Unassembled WGS sequence"/>
</dbReference>
<proteinExistence type="predicted"/>
<dbReference type="InterPro" id="IPR011936">
    <property type="entry name" value="Myxo_disulph_rpt"/>
</dbReference>
<dbReference type="InterPro" id="IPR059226">
    <property type="entry name" value="Choice_anch_Q_dom"/>
</dbReference>
<keyword evidence="6" id="KW-1185">Reference proteome</keyword>
<keyword evidence="3" id="KW-1015">Disulfide bond</keyword>
<dbReference type="RefSeq" id="WP_272004143.1">
    <property type="nucleotide sequence ID" value="NZ_JAQNDN010000019.1"/>
</dbReference>
<dbReference type="SUPFAM" id="SSF51126">
    <property type="entry name" value="Pectin lyase-like"/>
    <property type="match status" value="2"/>
</dbReference>
<keyword evidence="1" id="KW-0732">Signal</keyword>
<sequence>MPLAEIHHPRLFVLVVGLAPALACIPEPVAMDTDDPNSSSTGDSDGTSSTGGVTEAPTSTTEPDATTDAPTSSTGGPICGDGVLDDSELCDDGNGDDGDACSADCSAAHCLVPVTHPTIQAGVDDPACTVVSVTSGTYHEAVVIARDVEVVGLPLAKLDGESELRPFEIAAGTKVALRRLVITYGLAERGAGILSHGELELEGTTLASNRAQGLEPCGGGVWSDGVVVLRNSFVQSNNSFDGFGKGPVRGGGICMEGGRLELLENSLVNDNLARGAGEGPYVVEGGGIAATGTTIVITAGSAVSSNEARVVDAIFGSRAVGGALHQTGGSLTITDAEIGVNTAMIDKGGAPGVEMLAEGGALALTDVALDVAGALFDGNKALDWARGLPVARGGALALRGDTEAVLRATKLFANETKSFLLAPEVEQAVAHGGAIYVAVEPGESLTLRLEDSALSDNRASSLATPPVEVRGAGGAIYATTLGGSVAVTLLRSTLAGNEASAGFYEDVAPDSVAISEGGGVALVGDAPGAVTLAVVNATLGFNETEHGGAIAARGVAGSELALALRSATLAFNKADEGDGLWLDVTGAPIDVTLRHTALVANGTSDCGPAAATLQTLGHNAFGSLDCGFADPAITDVFTDDPGLGELVSEDGIGGVLPLEPFSPLRNAGDPAGCTDVDDAPLMTDQRGEDRHAEGVCDIGAYEFVP</sequence>
<gene>
    <name evidence="5" type="ORF">POL58_32075</name>
</gene>
<reference evidence="5 6" key="1">
    <citation type="submission" date="2022-11" db="EMBL/GenBank/DDBJ databases">
        <title>Minimal conservation of predation-associated metabolite biosynthetic gene clusters underscores biosynthetic potential of Myxococcota including descriptions for ten novel species: Archangium lansinium sp. nov., Myxococcus landrumus sp. nov., Nannocystis bai.</title>
        <authorList>
            <person name="Ahearne A."/>
            <person name="Stevens C."/>
            <person name="Dowd S."/>
        </authorList>
    </citation>
    <scope>NUCLEOTIDE SEQUENCE [LARGE SCALE GENOMIC DNA]</scope>
    <source>
        <strain evidence="5 6">NCELM</strain>
    </source>
</reference>
<name>A0ABT5BE75_9BACT</name>
<organism evidence="5 6">
    <name type="scientific">Nannocystis radixulma</name>
    <dbReference type="NCBI Taxonomy" id="2995305"/>
    <lineage>
        <taxon>Bacteria</taxon>
        <taxon>Pseudomonadati</taxon>
        <taxon>Myxococcota</taxon>
        <taxon>Polyangia</taxon>
        <taxon>Nannocystales</taxon>
        <taxon>Nannocystaceae</taxon>
        <taxon>Nannocystis</taxon>
    </lineage>
</organism>
<evidence type="ECO:0000256" key="2">
    <source>
        <dbReference type="ARBA" id="ARBA00022737"/>
    </source>
</evidence>
<evidence type="ECO:0000256" key="4">
    <source>
        <dbReference type="SAM" id="MobiDB-lite"/>
    </source>
</evidence>
<feature type="compositionally biased region" description="Low complexity" evidence="4">
    <location>
        <begin position="36"/>
        <end position="72"/>
    </location>
</feature>
<comment type="caution">
    <text evidence="5">The sequence shown here is derived from an EMBL/GenBank/DDBJ whole genome shotgun (WGS) entry which is preliminary data.</text>
</comment>
<feature type="region of interest" description="Disordered" evidence="4">
    <location>
        <begin position="29"/>
        <end position="80"/>
    </location>
</feature>
<evidence type="ECO:0000256" key="1">
    <source>
        <dbReference type="ARBA" id="ARBA00022729"/>
    </source>
</evidence>